<dbReference type="Proteomes" id="UP001530400">
    <property type="component" value="Unassembled WGS sequence"/>
</dbReference>
<organism evidence="3 4">
    <name type="scientific">Cyclotella atomus</name>
    <dbReference type="NCBI Taxonomy" id="382360"/>
    <lineage>
        <taxon>Eukaryota</taxon>
        <taxon>Sar</taxon>
        <taxon>Stramenopiles</taxon>
        <taxon>Ochrophyta</taxon>
        <taxon>Bacillariophyta</taxon>
        <taxon>Coscinodiscophyceae</taxon>
        <taxon>Thalassiosirophycidae</taxon>
        <taxon>Stephanodiscales</taxon>
        <taxon>Stephanodiscaceae</taxon>
        <taxon>Cyclotella</taxon>
    </lineage>
</organism>
<feature type="coiled-coil region" evidence="1">
    <location>
        <begin position="239"/>
        <end position="400"/>
    </location>
</feature>
<evidence type="ECO:0000313" key="3">
    <source>
        <dbReference type="EMBL" id="KAL3803457.1"/>
    </source>
</evidence>
<keyword evidence="4" id="KW-1185">Reference proteome</keyword>
<dbReference type="AlphaFoldDB" id="A0ABD3QSN5"/>
<name>A0ABD3QSN5_9STRA</name>
<feature type="coiled-coil region" evidence="1">
    <location>
        <begin position="56"/>
        <end position="104"/>
    </location>
</feature>
<reference evidence="3 4" key="1">
    <citation type="submission" date="2024-10" db="EMBL/GenBank/DDBJ databases">
        <title>Updated reference genomes for cyclostephanoid diatoms.</title>
        <authorList>
            <person name="Roberts W.R."/>
            <person name="Alverson A.J."/>
        </authorList>
    </citation>
    <scope>NUCLEOTIDE SEQUENCE [LARGE SCALE GENOMIC DNA]</scope>
    <source>
        <strain evidence="3 4">AJA010-31</strain>
    </source>
</reference>
<evidence type="ECO:0000256" key="2">
    <source>
        <dbReference type="SAM" id="MobiDB-lite"/>
    </source>
</evidence>
<evidence type="ECO:0000313" key="4">
    <source>
        <dbReference type="Proteomes" id="UP001530400"/>
    </source>
</evidence>
<evidence type="ECO:0000256" key="1">
    <source>
        <dbReference type="SAM" id="Coils"/>
    </source>
</evidence>
<protein>
    <submittedName>
        <fullName evidence="3">Uncharacterized protein</fullName>
    </submittedName>
</protein>
<comment type="caution">
    <text evidence="3">The sequence shown here is derived from an EMBL/GenBank/DDBJ whole genome shotgun (WGS) entry which is preliminary data.</text>
</comment>
<proteinExistence type="predicted"/>
<sequence>MEEGNETEVTLDLEEQLQSALKLATQYKEENGSLLRDLEQAREFSRVTSDRNNEMRECWRKELQLVEKREKEVERAESQHKQRLEERKAELMALERKYQALSEKSVPCNTNLVKKLESQYLTQLSRLEDEVKKFRDSYYETKQTSEQLKAKCELSASEVVRERAMSEDLRKTIETLQQSFVHHVGSRKETDTANDSQNLVRDLTRQLAERDMALSCLQEQIRVVEKERDDAIIAKDSLIRDHKSEIAAMEQNHIKIESNSQALNRRLALTEKLITEITRNKEELEIRVKVADKEIQRLQTSLEAVEGAHNSELNKLRTETAHFTAKSAKDLSMARLILSEEQEKCKKLEQRCGEIQEHAKRHISELAKSLERHDDSAEKLLIANNEIVNLENAVMLLQQQKITSTRDNDAECHRLQHALEACHNEIRLRMIEANEITKECTMEKSRAEQLRKDLLVSNASLKKCEQNYQLLDQEKKKLSDIIDDLKLEKESVLQKFNDLSKETVEMKQLASKARAEADEAKEKLTKEKRRSDAYKEKALEAHKRSVEAKEVLDSIYSK</sequence>
<accession>A0ABD3QSN5</accession>
<feature type="region of interest" description="Disordered" evidence="2">
    <location>
        <begin position="513"/>
        <end position="536"/>
    </location>
</feature>
<gene>
    <name evidence="3" type="ORF">ACHAWO_002465</name>
</gene>
<keyword evidence="1" id="KW-0175">Coiled coil</keyword>
<dbReference type="EMBL" id="JALLPJ020000068">
    <property type="protein sequence ID" value="KAL3803457.1"/>
    <property type="molecule type" value="Genomic_DNA"/>
</dbReference>